<gene>
    <name evidence="1" type="ORF">ASPVEDRAFT_613519</name>
</gene>
<reference evidence="2" key="1">
    <citation type="journal article" date="2017" name="Genome Biol.">
        <title>Comparative genomics reveals high biological diversity and specific adaptations in the industrially and medically important fungal genus Aspergillus.</title>
        <authorList>
            <person name="de Vries R.P."/>
            <person name="Riley R."/>
            <person name="Wiebenga A."/>
            <person name="Aguilar-Osorio G."/>
            <person name="Amillis S."/>
            <person name="Uchima C.A."/>
            <person name="Anderluh G."/>
            <person name="Asadollahi M."/>
            <person name="Askin M."/>
            <person name="Barry K."/>
            <person name="Battaglia E."/>
            <person name="Bayram O."/>
            <person name="Benocci T."/>
            <person name="Braus-Stromeyer S.A."/>
            <person name="Caldana C."/>
            <person name="Canovas D."/>
            <person name="Cerqueira G.C."/>
            <person name="Chen F."/>
            <person name="Chen W."/>
            <person name="Choi C."/>
            <person name="Clum A."/>
            <person name="Dos Santos R.A."/>
            <person name="Damasio A.R."/>
            <person name="Diallinas G."/>
            <person name="Emri T."/>
            <person name="Fekete E."/>
            <person name="Flipphi M."/>
            <person name="Freyberg S."/>
            <person name="Gallo A."/>
            <person name="Gournas C."/>
            <person name="Habgood R."/>
            <person name="Hainaut M."/>
            <person name="Harispe M.L."/>
            <person name="Henrissat B."/>
            <person name="Hilden K.S."/>
            <person name="Hope R."/>
            <person name="Hossain A."/>
            <person name="Karabika E."/>
            <person name="Karaffa L."/>
            <person name="Karanyi Z."/>
            <person name="Krasevec N."/>
            <person name="Kuo A."/>
            <person name="Kusch H."/>
            <person name="LaButti K."/>
            <person name="Lagendijk E.L."/>
            <person name="Lapidus A."/>
            <person name="Levasseur A."/>
            <person name="Lindquist E."/>
            <person name="Lipzen A."/>
            <person name="Logrieco A.F."/>
            <person name="MacCabe A."/>
            <person name="Maekelae M.R."/>
            <person name="Malavazi I."/>
            <person name="Melin P."/>
            <person name="Meyer V."/>
            <person name="Mielnichuk N."/>
            <person name="Miskei M."/>
            <person name="Molnar A.P."/>
            <person name="Mule G."/>
            <person name="Ngan C.Y."/>
            <person name="Orejas M."/>
            <person name="Orosz E."/>
            <person name="Ouedraogo J.P."/>
            <person name="Overkamp K.M."/>
            <person name="Park H.-S."/>
            <person name="Perrone G."/>
            <person name="Piumi F."/>
            <person name="Punt P.J."/>
            <person name="Ram A.F."/>
            <person name="Ramon A."/>
            <person name="Rauscher S."/>
            <person name="Record E."/>
            <person name="Riano-Pachon D.M."/>
            <person name="Robert V."/>
            <person name="Roehrig J."/>
            <person name="Ruller R."/>
            <person name="Salamov A."/>
            <person name="Salih N.S."/>
            <person name="Samson R.A."/>
            <person name="Sandor E."/>
            <person name="Sanguinetti M."/>
            <person name="Schuetze T."/>
            <person name="Sepcic K."/>
            <person name="Shelest E."/>
            <person name="Sherlock G."/>
            <person name="Sophianopoulou V."/>
            <person name="Squina F.M."/>
            <person name="Sun H."/>
            <person name="Susca A."/>
            <person name="Todd R.B."/>
            <person name="Tsang A."/>
            <person name="Unkles S.E."/>
            <person name="van de Wiele N."/>
            <person name="van Rossen-Uffink D."/>
            <person name="Oliveira J.V."/>
            <person name="Vesth T.C."/>
            <person name="Visser J."/>
            <person name="Yu J.-H."/>
            <person name="Zhou M."/>
            <person name="Andersen M.R."/>
            <person name="Archer D.B."/>
            <person name="Baker S.E."/>
            <person name="Benoit I."/>
            <person name="Brakhage A.A."/>
            <person name="Braus G.H."/>
            <person name="Fischer R."/>
            <person name="Frisvad J.C."/>
            <person name="Goldman G.H."/>
            <person name="Houbraken J."/>
            <person name="Oakley B."/>
            <person name="Pocsi I."/>
            <person name="Scazzocchio C."/>
            <person name="Seiboth B."/>
            <person name="vanKuyk P.A."/>
            <person name="Wortman J."/>
            <person name="Dyer P.S."/>
            <person name="Grigoriev I.V."/>
        </authorList>
    </citation>
    <scope>NUCLEOTIDE SEQUENCE [LARGE SCALE GENOMIC DNA]</scope>
    <source>
        <strain evidence="2">CBS 583.65</strain>
    </source>
</reference>
<dbReference type="GeneID" id="63731077"/>
<keyword evidence="2" id="KW-1185">Reference proteome</keyword>
<evidence type="ECO:0000313" key="2">
    <source>
        <dbReference type="Proteomes" id="UP000184073"/>
    </source>
</evidence>
<name>A0A1L9PHT1_ASPVE</name>
<organism evidence="1 2">
    <name type="scientific">Aspergillus versicolor CBS 583.65</name>
    <dbReference type="NCBI Taxonomy" id="1036611"/>
    <lineage>
        <taxon>Eukaryota</taxon>
        <taxon>Fungi</taxon>
        <taxon>Dikarya</taxon>
        <taxon>Ascomycota</taxon>
        <taxon>Pezizomycotina</taxon>
        <taxon>Eurotiomycetes</taxon>
        <taxon>Eurotiomycetidae</taxon>
        <taxon>Eurotiales</taxon>
        <taxon>Aspergillaceae</taxon>
        <taxon>Aspergillus</taxon>
        <taxon>Aspergillus subgen. Nidulantes</taxon>
    </lineage>
</organism>
<sequence length="112" mass="12245">MTTRGFWFPQQARLEAVVAVLSPSSPLLLCPFSTPSPPNLQGSIREFSSPSRAALRRMNPLPITCPSPPIGARQDPGPRLVLPWVPQSWDGSRLPLSFVPVHSPRPQAAQSR</sequence>
<dbReference type="AlphaFoldDB" id="A0A1L9PHT1"/>
<proteinExistence type="predicted"/>
<dbReference type="VEuPathDB" id="FungiDB:ASPVEDRAFT_613519"/>
<dbReference type="EMBL" id="KV878128">
    <property type="protein sequence ID" value="OJJ01069.1"/>
    <property type="molecule type" value="Genomic_DNA"/>
</dbReference>
<accession>A0A1L9PHT1</accession>
<protein>
    <submittedName>
        <fullName evidence="1">Uncharacterized protein</fullName>
    </submittedName>
</protein>
<evidence type="ECO:0000313" key="1">
    <source>
        <dbReference type="EMBL" id="OJJ01069.1"/>
    </source>
</evidence>
<dbReference type="RefSeq" id="XP_040666831.1">
    <property type="nucleotide sequence ID" value="XM_040815566.1"/>
</dbReference>
<dbReference type="Proteomes" id="UP000184073">
    <property type="component" value="Unassembled WGS sequence"/>
</dbReference>